<dbReference type="AlphaFoldDB" id="A0A2G5CH70"/>
<protein>
    <recommendedName>
        <fullName evidence="6">Late embryogenesis abundant protein LEA-2 subgroup domain-containing protein</fullName>
    </recommendedName>
</protein>
<dbReference type="GO" id="GO:0005886">
    <property type="term" value="C:plasma membrane"/>
    <property type="evidence" value="ECO:0007669"/>
    <property type="project" value="TreeGrafter"/>
</dbReference>
<feature type="transmembrane region" description="Helical" evidence="3">
    <location>
        <begin position="190"/>
        <end position="217"/>
    </location>
</feature>
<reference evidence="4 5" key="1">
    <citation type="submission" date="2017-09" db="EMBL/GenBank/DDBJ databases">
        <title>WGS assembly of Aquilegia coerulea Goldsmith.</title>
        <authorList>
            <person name="Hodges S."/>
            <person name="Kramer E."/>
            <person name="Nordborg M."/>
            <person name="Tomkins J."/>
            <person name="Borevitz J."/>
            <person name="Derieg N."/>
            <person name="Yan J."/>
            <person name="Mihaltcheva S."/>
            <person name="Hayes R.D."/>
            <person name="Rokhsar D."/>
        </authorList>
    </citation>
    <scope>NUCLEOTIDE SEQUENCE [LARGE SCALE GENOMIC DNA]</scope>
    <source>
        <strain evidence="5">cv. Goldsmith</strain>
    </source>
</reference>
<evidence type="ECO:0000256" key="2">
    <source>
        <dbReference type="ARBA" id="ARBA00023136"/>
    </source>
</evidence>
<dbReference type="GO" id="GO:0009506">
    <property type="term" value="C:plasmodesma"/>
    <property type="evidence" value="ECO:0007669"/>
    <property type="project" value="TreeGrafter"/>
</dbReference>
<keyword evidence="3" id="KW-0812">Transmembrane</keyword>
<dbReference type="PANTHER" id="PTHR31415">
    <property type="entry name" value="OS05G0367900 PROTEIN"/>
    <property type="match status" value="1"/>
</dbReference>
<accession>A0A2G5CH70</accession>
<keyword evidence="3" id="KW-1133">Transmembrane helix</keyword>
<comment type="subcellular location">
    <subcellularLocation>
        <location evidence="1">Membrane</location>
    </subcellularLocation>
</comment>
<dbReference type="EMBL" id="KZ305072">
    <property type="protein sequence ID" value="PIA30608.1"/>
    <property type="molecule type" value="Genomic_DNA"/>
</dbReference>
<sequence>MASEELRTQVEFVYKFGCWILGLIFIAILYLFGIGFLEPTFSIESFYVPALSKISNDTVNPFIFFDLQLYNPNEKRIVHYNPLDVTVSYGRNKSSPILLPNVVGNVSFPGLNLEALNTVHRIEMVSVTGIPWETARQKVMNGTAVFQVDLKTKVRYEKWPWKTRKYKIRVGSDVRVNDEGRMVRPKNKGVMLSAASVHVGNFAHVAGLVCFVLLFLWS</sequence>
<gene>
    <name evidence="4" type="ORF">AQUCO_05500137v1</name>
</gene>
<dbReference type="InterPro" id="IPR044839">
    <property type="entry name" value="NDR1-like"/>
</dbReference>
<proteinExistence type="predicted"/>
<dbReference type="InParanoid" id="A0A2G5CH70"/>
<dbReference type="GO" id="GO:0098542">
    <property type="term" value="P:defense response to other organism"/>
    <property type="evidence" value="ECO:0007669"/>
    <property type="project" value="InterPro"/>
</dbReference>
<feature type="transmembrane region" description="Helical" evidence="3">
    <location>
        <begin position="12"/>
        <end position="37"/>
    </location>
</feature>
<dbReference type="OrthoDB" id="1914670at2759"/>
<organism evidence="4 5">
    <name type="scientific">Aquilegia coerulea</name>
    <name type="common">Rocky mountain columbine</name>
    <dbReference type="NCBI Taxonomy" id="218851"/>
    <lineage>
        <taxon>Eukaryota</taxon>
        <taxon>Viridiplantae</taxon>
        <taxon>Streptophyta</taxon>
        <taxon>Embryophyta</taxon>
        <taxon>Tracheophyta</taxon>
        <taxon>Spermatophyta</taxon>
        <taxon>Magnoliopsida</taxon>
        <taxon>Ranunculales</taxon>
        <taxon>Ranunculaceae</taxon>
        <taxon>Thalictroideae</taxon>
        <taxon>Aquilegia</taxon>
    </lineage>
</organism>
<dbReference type="PANTHER" id="PTHR31415:SF52">
    <property type="entry name" value="LATE EMBRYOGENESIS ABUNDANT (LEA) HYDROXYPROLINE-RICH GLYCOPROTEIN FAMILY-RELATED"/>
    <property type="match status" value="1"/>
</dbReference>
<evidence type="ECO:0000256" key="1">
    <source>
        <dbReference type="ARBA" id="ARBA00004370"/>
    </source>
</evidence>
<keyword evidence="2 3" id="KW-0472">Membrane</keyword>
<evidence type="ECO:0000256" key="3">
    <source>
        <dbReference type="SAM" id="Phobius"/>
    </source>
</evidence>
<evidence type="ECO:0000313" key="5">
    <source>
        <dbReference type="Proteomes" id="UP000230069"/>
    </source>
</evidence>
<dbReference type="Proteomes" id="UP000230069">
    <property type="component" value="Unassembled WGS sequence"/>
</dbReference>
<keyword evidence="5" id="KW-1185">Reference proteome</keyword>
<evidence type="ECO:0008006" key="6">
    <source>
        <dbReference type="Google" id="ProtNLM"/>
    </source>
</evidence>
<evidence type="ECO:0000313" key="4">
    <source>
        <dbReference type="EMBL" id="PIA30608.1"/>
    </source>
</evidence>
<name>A0A2G5CH70_AQUCA</name>